<evidence type="ECO:0000259" key="1">
    <source>
        <dbReference type="Pfam" id="PF07697"/>
    </source>
</evidence>
<dbReference type="Pfam" id="PF07697">
    <property type="entry name" value="7TMR-HDED"/>
    <property type="match status" value="1"/>
</dbReference>
<dbReference type="AlphaFoldDB" id="A0A929MUV8"/>
<evidence type="ECO:0000313" key="3">
    <source>
        <dbReference type="Proteomes" id="UP000757900"/>
    </source>
</evidence>
<protein>
    <recommendedName>
        <fullName evidence="1">Metal-dependent phosphohydrolase 7TM extracellular domain-containing protein</fullName>
    </recommendedName>
</protein>
<name>A0A929MUV8_ABIDE</name>
<proteinExistence type="predicted"/>
<dbReference type="InterPro" id="IPR052722">
    <property type="entry name" value="PgpH_phosphodiesterase"/>
</dbReference>
<feature type="non-terminal residue" evidence="2">
    <location>
        <position position="299"/>
    </location>
</feature>
<evidence type="ECO:0000313" key="2">
    <source>
        <dbReference type="EMBL" id="MBF0935070.1"/>
    </source>
</evidence>
<gene>
    <name evidence="2" type="ORF">HXK00_05435</name>
</gene>
<accession>A0A929MUV8</accession>
<organism evidence="2 3">
    <name type="scientific">Abiotrophia defectiva</name>
    <name type="common">Streptococcus defectivus</name>
    <dbReference type="NCBI Taxonomy" id="46125"/>
    <lineage>
        <taxon>Bacteria</taxon>
        <taxon>Bacillati</taxon>
        <taxon>Bacillota</taxon>
        <taxon>Bacilli</taxon>
        <taxon>Lactobacillales</taxon>
        <taxon>Aerococcaceae</taxon>
        <taxon>Abiotrophia</taxon>
    </lineage>
</organism>
<dbReference type="PANTHER" id="PTHR36442:SF1">
    <property type="entry name" value="CYCLIC-DI-AMP PHOSPHODIESTERASE PGPH"/>
    <property type="match status" value="1"/>
</dbReference>
<comment type="caution">
    <text evidence="2">The sequence shown here is derived from an EMBL/GenBank/DDBJ whole genome shotgun (WGS) entry which is preliminary data.</text>
</comment>
<dbReference type="EMBL" id="JABZFV010000123">
    <property type="protein sequence ID" value="MBF0935070.1"/>
    <property type="molecule type" value="Genomic_DNA"/>
</dbReference>
<dbReference type="PANTHER" id="PTHR36442">
    <property type="entry name" value="CYCLIC-DI-AMP PHOSPHODIESTERASE PGPH"/>
    <property type="match status" value="1"/>
</dbReference>
<reference evidence="2" key="1">
    <citation type="submission" date="2020-04" db="EMBL/GenBank/DDBJ databases">
        <title>Deep metagenomics examines the oral microbiome during advanced dental caries in children, revealing novel taxa and co-occurrences with host molecules.</title>
        <authorList>
            <person name="Baker J.L."/>
            <person name="Morton J.T."/>
            <person name="Dinis M."/>
            <person name="Alvarez R."/>
            <person name="Tran N.C."/>
            <person name="Knight R."/>
            <person name="Edlund A."/>
        </authorList>
    </citation>
    <scope>NUCLEOTIDE SEQUENCE</scope>
    <source>
        <strain evidence="2">JCVI_23_bin.16</strain>
    </source>
</reference>
<feature type="domain" description="Metal-dependent phosphohydrolase 7TM extracellular" evidence="1">
    <location>
        <begin position="46"/>
        <end position="298"/>
    </location>
</feature>
<dbReference type="Proteomes" id="UP000757900">
    <property type="component" value="Unassembled WGS sequence"/>
</dbReference>
<dbReference type="InterPro" id="IPR011624">
    <property type="entry name" value="Metal-dep_PHydrolase_7TM_extra"/>
</dbReference>
<sequence length="299" mass="34054">MNRRLERLQAKMGLSYQIMVGLILALWLLLLGYSSVQPRTYNFTLNRVADITVRAPKTVEDSERTEELRQHARSRVSDVRLYSPEVKNQQVDLLNQYFAVVKSVRQKDYRASDLEAAARAQAWSDTDIETLKASFTSASQRLYWSQLTEAERLLLYNQSLKQGSVALMSLNESLPDNARNLWLSVDDKQFESMSTYVVDLLSQTLSHEIEPANTTANLSKLRASLREAGQYSQYQSALVDFIQPLIVPTLVYNQEETNRLKEEAAAAVQPAYILQGQIIVQEGHVIDSTVLRQLKLFGY</sequence>